<sequence length="61" mass="6737">MHLPVAMILPREYDDANWSVPGDVERSVEGVLVVGAGIEASAAEDRSLQWLLWTQDDTLGR</sequence>
<gene>
    <name evidence="1" type="ORF">GCM10009843_38680</name>
</gene>
<keyword evidence="2" id="KW-1185">Reference proteome</keyword>
<proteinExistence type="predicted"/>
<organism evidence="1 2">
    <name type="scientific">Nocardioides bigeumensis</name>
    <dbReference type="NCBI Taxonomy" id="433657"/>
    <lineage>
        <taxon>Bacteria</taxon>
        <taxon>Bacillati</taxon>
        <taxon>Actinomycetota</taxon>
        <taxon>Actinomycetes</taxon>
        <taxon>Propionibacteriales</taxon>
        <taxon>Nocardioidaceae</taxon>
        <taxon>Nocardioides</taxon>
    </lineage>
</organism>
<dbReference type="EMBL" id="BAAAQQ010000014">
    <property type="protein sequence ID" value="GAA2133376.1"/>
    <property type="molecule type" value="Genomic_DNA"/>
</dbReference>
<accession>A0ABN2YY05</accession>
<name>A0ABN2YY05_9ACTN</name>
<comment type="caution">
    <text evidence="1">The sequence shown here is derived from an EMBL/GenBank/DDBJ whole genome shotgun (WGS) entry which is preliminary data.</text>
</comment>
<dbReference type="Proteomes" id="UP001500575">
    <property type="component" value="Unassembled WGS sequence"/>
</dbReference>
<protein>
    <submittedName>
        <fullName evidence="1">Uncharacterized protein</fullName>
    </submittedName>
</protein>
<evidence type="ECO:0000313" key="1">
    <source>
        <dbReference type="EMBL" id="GAA2133376.1"/>
    </source>
</evidence>
<evidence type="ECO:0000313" key="2">
    <source>
        <dbReference type="Proteomes" id="UP001500575"/>
    </source>
</evidence>
<reference evidence="1 2" key="1">
    <citation type="journal article" date="2019" name="Int. J. Syst. Evol. Microbiol.">
        <title>The Global Catalogue of Microorganisms (GCM) 10K type strain sequencing project: providing services to taxonomists for standard genome sequencing and annotation.</title>
        <authorList>
            <consortium name="The Broad Institute Genomics Platform"/>
            <consortium name="The Broad Institute Genome Sequencing Center for Infectious Disease"/>
            <person name="Wu L."/>
            <person name="Ma J."/>
        </authorList>
    </citation>
    <scope>NUCLEOTIDE SEQUENCE [LARGE SCALE GENOMIC DNA]</scope>
    <source>
        <strain evidence="1 2">JCM 16021</strain>
    </source>
</reference>